<sequence>MKVYLVTPAPENWSFGPSFHNLKATERAETIEDAQEKAREMAKEFRGTQIWILEAEVKQAFYAEPERIPVSEVEPQILPAVDLRE</sequence>
<proteinExistence type="predicted"/>
<protein>
    <recommendedName>
        <fullName evidence="3">DUF2188 domain-containing protein</fullName>
    </recommendedName>
</protein>
<dbReference type="RefSeq" id="WP_265984187.1">
    <property type="nucleotide sequence ID" value="NZ_JAPHAV010000002.1"/>
</dbReference>
<comment type="caution">
    <text evidence="1">The sequence shown here is derived from an EMBL/GenBank/DDBJ whole genome shotgun (WGS) entry which is preliminary data.</text>
</comment>
<evidence type="ECO:0000313" key="2">
    <source>
        <dbReference type="Proteomes" id="UP001301216"/>
    </source>
</evidence>
<keyword evidence="2" id="KW-1185">Reference proteome</keyword>
<dbReference type="EMBL" id="JAPHAV010000002">
    <property type="protein sequence ID" value="MCX2696724.1"/>
    <property type="molecule type" value="Genomic_DNA"/>
</dbReference>
<name>A0ABT3QM81_9HYPH</name>
<evidence type="ECO:0000313" key="1">
    <source>
        <dbReference type="EMBL" id="MCX2696724.1"/>
    </source>
</evidence>
<evidence type="ECO:0008006" key="3">
    <source>
        <dbReference type="Google" id="ProtNLM"/>
    </source>
</evidence>
<dbReference type="Proteomes" id="UP001301216">
    <property type="component" value="Unassembled WGS sequence"/>
</dbReference>
<organism evidence="1 2">
    <name type="scientific">Ochrobactrum chromiisoli</name>
    <dbReference type="NCBI Taxonomy" id="2993941"/>
    <lineage>
        <taxon>Bacteria</taxon>
        <taxon>Pseudomonadati</taxon>
        <taxon>Pseudomonadota</taxon>
        <taxon>Alphaproteobacteria</taxon>
        <taxon>Hyphomicrobiales</taxon>
        <taxon>Brucellaceae</taxon>
        <taxon>Brucella/Ochrobactrum group</taxon>
        <taxon>Ochrobactrum</taxon>
    </lineage>
</organism>
<accession>A0ABT3QM81</accession>
<gene>
    <name evidence="1" type="ORF">OPR82_08045</name>
</gene>
<reference evidence="1 2" key="1">
    <citation type="submission" date="2022-11" db="EMBL/GenBank/DDBJ databases">
        <title>Brucella sp. YY2X, whole genome shotgun sequencing project.</title>
        <authorList>
            <person name="Yang Y."/>
        </authorList>
    </citation>
    <scope>NUCLEOTIDE SEQUENCE [LARGE SCALE GENOMIC DNA]</scope>
    <source>
        <strain evidence="1 2">YY2X</strain>
    </source>
</reference>